<dbReference type="SUPFAM" id="SSF55961">
    <property type="entry name" value="Bet v1-like"/>
    <property type="match status" value="1"/>
</dbReference>
<gene>
    <name evidence="8" type="ORF">ACFQ5P_07420</name>
</gene>
<keyword evidence="8" id="KW-0223">Dioxygenase</keyword>
<dbReference type="SUPFAM" id="SSF50022">
    <property type="entry name" value="ISP domain"/>
    <property type="match status" value="1"/>
</dbReference>
<evidence type="ECO:0000256" key="2">
    <source>
        <dbReference type="ARBA" id="ARBA00022714"/>
    </source>
</evidence>
<dbReference type="InterPro" id="IPR017941">
    <property type="entry name" value="Rieske_2Fe-2S"/>
</dbReference>
<evidence type="ECO:0000256" key="1">
    <source>
        <dbReference type="ARBA" id="ARBA00001962"/>
    </source>
</evidence>
<evidence type="ECO:0000313" key="9">
    <source>
        <dbReference type="Proteomes" id="UP001597302"/>
    </source>
</evidence>
<sequence>MTQIHQMTSAALSTADLIAARRPGHALPRDLYCGEQAYRDDLDQIWYREWLFAGPSCELPKTGSYLTMQVGDYPVIVTRGADGRIRAFHNVCRHRGQRLCASANGTNPKLVCPYHQWTYDLDGKLLFARDMGAGFDPSKYSLKPVHCIDLKGMVFICLAQIPPAINELAGQLMRYAAPSGLADAKVAFSSTIIEKGNWKLVMENNRECYHCGGSHPSLCRTYSDDPLMTVMEGPNAASPEILAHWARCDAAGLPSRFVNAPDMQWRMARVPLMDDQESFTLSGKAAVARRMGEMPWNDAGSLMFYHFPSTWNHFLPDHAIVFRILPVSPMETQVTTNWLVHKDAVEGVDYDLETLTRVWLNTNDEDRQVVEENQAGILSPAYEPGPYSPSQEAGVIHLIDWYCGLMGSRLAQRMAAE</sequence>
<dbReference type="CDD" id="cd08884">
    <property type="entry name" value="RHO_alpha_C_GbcA-like"/>
    <property type="match status" value="1"/>
</dbReference>
<evidence type="ECO:0000256" key="6">
    <source>
        <dbReference type="ARBA" id="ARBA00023014"/>
    </source>
</evidence>
<keyword evidence="9" id="KW-1185">Reference proteome</keyword>
<name>A0ABW4DWN4_9RHOB</name>
<dbReference type="PROSITE" id="PS51296">
    <property type="entry name" value="RIESKE"/>
    <property type="match status" value="1"/>
</dbReference>
<dbReference type="Proteomes" id="UP001597302">
    <property type="component" value="Unassembled WGS sequence"/>
</dbReference>
<protein>
    <submittedName>
        <fullName evidence="8">Aromatic ring-hydroxylating dioxygenase subunit alpha</fullName>
        <ecNumber evidence="8">1.14.13.-</ecNumber>
    </submittedName>
</protein>
<dbReference type="EMBL" id="JBHTOQ010000018">
    <property type="protein sequence ID" value="MFD1481118.1"/>
    <property type="molecule type" value="Genomic_DNA"/>
</dbReference>
<keyword evidence="4 8" id="KW-0560">Oxidoreductase</keyword>
<accession>A0ABW4DWN4</accession>
<evidence type="ECO:0000259" key="7">
    <source>
        <dbReference type="PROSITE" id="PS51296"/>
    </source>
</evidence>
<dbReference type="EC" id="1.14.13.-" evidence="8"/>
<keyword evidence="2" id="KW-0001">2Fe-2S</keyword>
<dbReference type="PANTHER" id="PTHR43756">
    <property type="entry name" value="CHOLINE MONOOXYGENASE, CHLOROPLASTIC"/>
    <property type="match status" value="1"/>
</dbReference>
<dbReference type="RefSeq" id="WP_242679756.1">
    <property type="nucleotide sequence ID" value="NZ_CBCSAJ010000002.1"/>
</dbReference>
<evidence type="ECO:0000256" key="5">
    <source>
        <dbReference type="ARBA" id="ARBA00023004"/>
    </source>
</evidence>
<evidence type="ECO:0000256" key="4">
    <source>
        <dbReference type="ARBA" id="ARBA00023002"/>
    </source>
</evidence>
<keyword evidence="3" id="KW-0479">Metal-binding</keyword>
<comment type="cofactor">
    <cofactor evidence="1">
        <name>Fe cation</name>
        <dbReference type="ChEBI" id="CHEBI:24875"/>
    </cofactor>
</comment>
<dbReference type="InterPro" id="IPR015879">
    <property type="entry name" value="Ring_hydroxy_dOase_asu_C_dom"/>
</dbReference>
<keyword evidence="6" id="KW-0411">Iron-sulfur</keyword>
<reference evidence="9" key="1">
    <citation type="journal article" date="2019" name="Int. J. Syst. Evol. Microbiol.">
        <title>The Global Catalogue of Microorganisms (GCM) 10K type strain sequencing project: providing services to taxonomists for standard genome sequencing and annotation.</title>
        <authorList>
            <consortium name="The Broad Institute Genomics Platform"/>
            <consortium name="The Broad Institute Genome Sequencing Center for Infectious Disease"/>
            <person name="Wu L."/>
            <person name="Ma J."/>
        </authorList>
    </citation>
    <scope>NUCLEOTIDE SEQUENCE [LARGE SCALE GENOMIC DNA]</scope>
    <source>
        <strain evidence="9">CCM 8875</strain>
    </source>
</reference>
<proteinExistence type="predicted"/>
<feature type="domain" description="Rieske" evidence="7">
    <location>
        <begin position="50"/>
        <end position="156"/>
    </location>
</feature>
<dbReference type="CDD" id="cd03469">
    <property type="entry name" value="Rieske_RO_Alpha_N"/>
    <property type="match status" value="1"/>
</dbReference>
<organism evidence="8 9">
    <name type="scientific">Paracoccus nototheniae</name>
    <dbReference type="NCBI Taxonomy" id="2489002"/>
    <lineage>
        <taxon>Bacteria</taxon>
        <taxon>Pseudomonadati</taxon>
        <taxon>Pseudomonadota</taxon>
        <taxon>Alphaproteobacteria</taxon>
        <taxon>Rhodobacterales</taxon>
        <taxon>Paracoccaceae</taxon>
        <taxon>Paracoccus</taxon>
    </lineage>
</organism>
<dbReference type="Gene3D" id="3.90.380.10">
    <property type="entry name" value="Naphthalene 1,2-dioxygenase Alpha Subunit, Chain A, domain 1"/>
    <property type="match status" value="1"/>
</dbReference>
<dbReference type="Pfam" id="PF00355">
    <property type="entry name" value="Rieske"/>
    <property type="match status" value="1"/>
</dbReference>
<dbReference type="PANTHER" id="PTHR43756:SF5">
    <property type="entry name" value="CHOLINE MONOOXYGENASE, CHLOROPLASTIC"/>
    <property type="match status" value="1"/>
</dbReference>
<comment type="caution">
    <text evidence="8">The sequence shown here is derived from an EMBL/GenBank/DDBJ whole genome shotgun (WGS) entry which is preliminary data.</text>
</comment>
<dbReference type="InterPro" id="IPR036922">
    <property type="entry name" value="Rieske_2Fe-2S_sf"/>
</dbReference>
<dbReference type="PRINTS" id="PR00090">
    <property type="entry name" value="RNGDIOXGNASE"/>
</dbReference>
<dbReference type="Pfam" id="PF00848">
    <property type="entry name" value="Ring_hydroxyl_A"/>
    <property type="match status" value="1"/>
</dbReference>
<dbReference type="InterPro" id="IPR001663">
    <property type="entry name" value="Rng_hydr_dOase-A"/>
</dbReference>
<keyword evidence="5" id="KW-0408">Iron</keyword>
<evidence type="ECO:0000313" key="8">
    <source>
        <dbReference type="EMBL" id="MFD1481118.1"/>
    </source>
</evidence>
<dbReference type="Gene3D" id="2.102.10.10">
    <property type="entry name" value="Rieske [2Fe-2S] iron-sulphur domain"/>
    <property type="match status" value="1"/>
</dbReference>
<evidence type="ECO:0000256" key="3">
    <source>
        <dbReference type="ARBA" id="ARBA00022723"/>
    </source>
</evidence>
<dbReference type="GO" id="GO:0051213">
    <property type="term" value="F:dioxygenase activity"/>
    <property type="evidence" value="ECO:0007669"/>
    <property type="project" value="UniProtKB-KW"/>
</dbReference>